<dbReference type="AlphaFoldDB" id="A0AAD5L8W7"/>
<name>A0AAD5L8W7_PYTIN</name>
<accession>A0AAD5L8W7</accession>
<reference evidence="1" key="1">
    <citation type="submission" date="2021-12" db="EMBL/GenBank/DDBJ databases">
        <title>Prjna785345.</title>
        <authorList>
            <person name="Rujirawat T."/>
            <person name="Krajaejun T."/>
        </authorList>
    </citation>
    <scope>NUCLEOTIDE SEQUENCE</scope>
    <source>
        <strain evidence="1">Pi057C3</strain>
    </source>
</reference>
<organism evidence="1 2">
    <name type="scientific">Pythium insidiosum</name>
    <name type="common">Pythiosis disease agent</name>
    <dbReference type="NCBI Taxonomy" id="114742"/>
    <lineage>
        <taxon>Eukaryota</taxon>
        <taxon>Sar</taxon>
        <taxon>Stramenopiles</taxon>
        <taxon>Oomycota</taxon>
        <taxon>Peronosporomycetes</taxon>
        <taxon>Pythiales</taxon>
        <taxon>Pythiaceae</taxon>
        <taxon>Pythium</taxon>
    </lineage>
</organism>
<evidence type="ECO:0000313" key="1">
    <source>
        <dbReference type="EMBL" id="KAJ0392131.1"/>
    </source>
</evidence>
<sequence>MLRPKKLRKPTYAARKEEIAALLKEHRLLQARLELLRQNVGIPTSYHHGTLEAAQRQQRAMEEALRLQQFALGNTQSLFSKHMVCHAFSGETY</sequence>
<comment type="caution">
    <text evidence="1">The sequence shown here is derived from an EMBL/GenBank/DDBJ whole genome shotgun (WGS) entry which is preliminary data.</text>
</comment>
<protein>
    <submittedName>
        <fullName evidence="1">Uncharacterized protein</fullName>
    </submittedName>
</protein>
<gene>
    <name evidence="1" type="ORF">P43SY_010818</name>
</gene>
<keyword evidence="2" id="KW-1185">Reference proteome</keyword>
<evidence type="ECO:0000313" key="2">
    <source>
        <dbReference type="Proteomes" id="UP001209570"/>
    </source>
</evidence>
<proteinExistence type="predicted"/>
<dbReference type="Proteomes" id="UP001209570">
    <property type="component" value="Unassembled WGS sequence"/>
</dbReference>
<dbReference type="EMBL" id="JAKCXM010000711">
    <property type="protein sequence ID" value="KAJ0392131.1"/>
    <property type="molecule type" value="Genomic_DNA"/>
</dbReference>